<evidence type="ECO:0000313" key="2">
    <source>
        <dbReference type="Proteomes" id="UP001500282"/>
    </source>
</evidence>
<gene>
    <name evidence="1" type="ORF">GCM10009579_31560</name>
</gene>
<comment type="caution">
    <text evidence="1">The sequence shown here is derived from an EMBL/GenBank/DDBJ whole genome shotgun (WGS) entry which is preliminary data.</text>
</comment>
<dbReference type="EMBL" id="BAAAIH010000015">
    <property type="protein sequence ID" value="GAA1270666.1"/>
    <property type="molecule type" value="Genomic_DNA"/>
</dbReference>
<dbReference type="NCBIfam" id="TIGR02276">
    <property type="entry name" value="beta_rpt_yvtn"/>
    <property type="match status" value="1"/>
</dbReference>
<proteinExistence type="predicted"/>
<dbReference type="SUPFAM" id="SSF50974">
    <property type="entry name" value="Nitrous oxide reductase, N-terminal domain"/>
    <property type="match status" value="1"/>
</dbReference>
<protein>
    <recommendedName>
        <fullName evidence="3">40-residue YVTN family beta-propeller repeat-containing protein</fullName>
    </recommendedName>
</protein>
<dbReference type="InterPro" id="IPR011045">
    <property type="entry name" value="N2O_reductase_N"/>
</dbReference>
<dbReference type="PANTHER" id="PTHR47197">
    <property type="entry name" value="PROTEIN NIRF"/>
    <property type="match status" value="1"/>
</dbReference>
<accession>A0ABP4HMK4</accession>
<dbReference type="Gene3D" id="2.130.10.10">
    <property type="entry name" value="YVTN repeat-like/Quinoprotein amine dehydrogenase"/>
    <property type="match status" value="1"/>
</dbReference>
<organism evidence="1 2">
    <name type="scientific">Streptomyces javensis</name>
    <dbReference type="NCBI Taxonomy" id="114698"/>
    <lineage>
        <taxon>Bacteria</taxon>
        <taxon>Bacillati</taxon>
        <taxon>Actinomycetota</taxon>
        <taxon>Actinomycetes</taxon>
        <taxon>Kitasatosporales</taxon>
        <taxon>Streptomycetaceae</taxon>
        <taxon>Streptomyces</taxon>
        <taxon>Streptomyces violaceusniger group</taxon>
    </lineage>
</organism>
<reference evidence="2" key="1">
    <citation type="journal article" date="2019" name="Int. J. Syst. Evol. Microbiol.">
        <title>The Global Catalogue of Microorganisms (GCM) 10K type strain sequencing project: providing services to taxonomists for standard genome sequencing and annotation.</title>
        <authorList>
            <consortium name="The Broad Institute Genomics Platform"/>
            <consortium name="The Broad Institute Genome Sequencing Center for Infectious Disease"/>
            <person name="Wu L."/>
            <person name="Ma J."/>
        </authorList>
    </citation>
    <scope>NUCLEOTIDE SEQUENCE [LARGE SCALE GENOMIC DNA]</scope>
    <source>
        <strain evidence="2">JCM 11448</strain>
    </source>
</reference>
<dbReference type="InterPro" id="IPR011964">
    <property type="entry name" value="YVTN_b-propeller_repeat"/>
</dbReference>
<dbReference type="InterPro" id="IPR015943">
    <property type="entry name" value="WD40/YVTN_repeat-like_dom_sf"/>
</dbReference>
<dbReference type="PANTHER" id="PTHR47197:SF3">
    <property type="entry name" value="DIHYDRO-HEME D1 DEHYDROGENASE"/>
    <property type="match status" value="1"/>
</dbReference>
<dbReference type="InterPro" id="IPR051200">
    <property type="entry name" value="Host-pathogen_enzymatic-act"/>
</dbReference>
<evidence type="ECO:0008006" key="3">
    <source>
        <dbReference type="Google" id="ProtNLM"/>
    </source>
</evidence>
<dbReference type="Proteomes" id="UP001500282">
    <property type="component" value="Unassembled WGS sequence"/>
</dbReference>
<evidence type="ECO:0000313" key="1">
    <source>
        <dbReference type="EMBL" id="GAA1270666.1"/>
    </source>
</evidence>
<sequence length="84" mass="8566">MDVNTPPGVLVINTSTKALTTVGVGENSQHVAVSPDGARAYVSQCNAASVSVIDTGTHTVIDTIGVGTYPMGVGTTAPLGRRRR</sequence>
<keyword evidence="2" id="KW-1185">Reference proteome</keyword>
<name>A0ABP4HMK4_9ACTN</name>